<dbReference type="GeneID" id="81405911"/>
<evidence type="ECO:0000313" key="2">
    <source>
        <dbReference type="Proteomes" id="UP001149079"/>
    </source>
</evidence>
<sequence>MKRGYSKLILEEFVLTDRDGLCCLPLWNDPSLNGPGAGFQVIKFWAPPGDGYGIIEAKLK</sequence>
<dbReference type="Proteomes" id="UP001149079">
    <property type="component" value="Unassembled WGS sequence"/>
</dbReference>
<keyword evidence="2" id="KW-1185">Reference proteome</keyword>
<protein>
    <submittedName>
        <fullName evidence="1">Winged helix-turn-helix transcription repressor DNA-binding</fullName>
    </submittedName>
</protein>
<gene>
    <name evidence="1" type="ORF">N7515_005997</name>
</gene>
<proteinExistence type="predicted"/>
<reference evidence="1" key="1">
    <citation type="submission" date="2022-11" db="EMBL/GenBank/DDBJ databases">
        <authorList>
            <person name="Petersen C."/>
        </authorList>
    </citation>
    <scope>NUCLEOTIDE SEQUENCE</scope>
    <source>
        <strain evidence="1">IBT 22155</strain>
    </source>
</reference>
<dbReference type="OrthoDB" id="1535081at2759"/>
<organism evidence="1 2">
    <name type="scientific">Penicillium bovifimosum</name>
    <dbReference type="NCBI Taxonomy" id="126998"/>
    <lineage>
        <taxon>Eukaryota</taxon>
        <taxon>Fungi</taxon>
        <taxon>Dikarya</taxon>
        <taxon>Ascomycota</taxon>
        <taxon>Pezizomycotina</taxon>
        <taxon>Eurotiomycetes</taxon>
        <taxon>Eurotiomycetidae</taxon>
        <taxon>Eurotiales</taxon>
        <taxon>Aspergillaceae</taxon>
        <taxon>Penicillium</taxon>
    </lineage>
</organism>
<name>A0A9W9GU45_9EURO</name>
<keyword evidence="1" id="KW-0238">DNA-binding</keyword>
<dbReference type="GO" id="GO:0003677">
    <property type="term" value="F:DNA binding"/>
    <property type="evidence" value="ECO:0007669"/>
    <property type="project" value="UniProtKB-KW"/>
</dbReference>
<dbReference type="EMBL" id="JAPQKL010000005">
    <property type="protein sequence ID" value="KAJ5129958.1"/>
    <property type="molecule type" value="Genomic_DNA"/>
</dbReference>
<dbReference type="AlphaFoldDB" id="A0A9W9GU45"/>
<reference evidence="1" key="2">
    <citation type="journal article" date="2023" name="IMA Fungus">
        <title>Comparative genomic study of the Penicillium genus elucidates a diverse pangenome and 15 lateral gene transfer events.</title>
        <authorList>
            <person name="Petersen C."/>
            <person name="Sorensen T."/>
            <person name="Nielsen M.R."/>
            <person name="Sondergaard T.E."/>
            <person name="Sorensen J.L."/>
            <person name="Fitzpatrick D.A."/>
            <person name="Frisvad J.C."/>
            <person name="Nielsen K.L."/>
        </authorList>
    </citation>
    <scope>NUCLEOTIDE SEQUENCE</scope>
    <source>
        <strain evidence="1">IBT 22155</strain>
    </source>
</reference>
<dbReference type="RefSeq" id="XP_056520337.1">
    <property type="nucleotide sequence ID" value="XM_056666741.1"/>
</dbReference>
<accession>A0A9W9GU45</accession>
<evidence type="ECO:0000313" key="1">
    <source>
        <dbReference type="EMBL" id="KAJ5129958.1"/>
    </source>
</evidence>
<comment type="caution">
    <text evidence="1">The sequence shown here is derived from an EMBL/GenBank/DDBJ whole genome shotgun (WGS) entry which is preliminary data.</text>
</comment>